<gene>
    <name evidence="4" type="ORF">C5167_023449</name>
</gene>
<dbReference type="STRING" id="3469.A0A4Y7JPP4"/>
<evidence type="ECO:0000256" key="2">
    <source>
        <dbReference type="SAM" id="MobiDB-lite"/>
    </source>
</evidence>
<proteinExistence type="predicted"/>
<evidence type="ECO:0000259" key="3">
    <source>
        <dbReference type="Pfam" id="PF13837"/>
    </source>
</evidence>
<sequence length="463" mass="53580">MCFGFLDFEKLELQDKQMEGNISAGYMIPGLPYGVLDLQGPMHVTHQQHPQTLHQQHNSHNLQGSMVDPPICENFPMSVGNMHECEQPMGLMNYNKGDKGKICTSEEDEQSFNEDSIDGHNEAGRGKKGSPWQRMKWTDKMVRLLITVVSYIGEDAVGDCSSGGRRKFAILQKKGKWKSVSKVMAERGCYVSPQQSEDKFNDLNKRYKRLTDVLGRGTSCKVVENPALLDMMDHLSEKAKEDVKKILSSKHLFYEEMCSYHNGNRLHLPSDPALQRSLQLALRSRDDHDSHDSRRNLQEDFNDDDDQDGEEDHDDEADENHNLHGDQAMFGLPGCFPKRMKQGHEYEDVSFGNPSNSQDCGKRSNSHMVNSPVDINQVFPEGSKGSWIQKQWVMSRSLQLEEQKLHLQVQTLELEKQRFKWQKFRRKKDRELDKLRMENERMKLENERMTLELKRKELESNYN</sequence>
<evidence type="ECO:0000256" key="1">
    <source>
        <dbReference type="SAM" id="Coils"/>
    </source>
</evidence>
<feature type="compositionally biased region" description="Basic and acidic residues" evidence="2">
    <location>
        <begin position="283"/>
        <end position="298"/>
    </location>
</feature>
<accession>A0A4Y7JPP4</accession>
<evidence type="ECO:0000313" key="4">
    <source>
        <dbReference type="EMBL" id="RZC61699.1"/>
    </source>
</evidence>
<evidence type="ECO:0000313" key="5">
    <source>
        <dbReference type="Proteomes" id="UP000316621"/>
    </source>
</evidence>
<protein>
    <recommendedName>
        <fullName evidence="3">Myb/SANT-like DNA-binding domain-containing protein</fullName>
    </recommendedName>
</protein>
<dbReference type="PANTHER" id="PTHR46327">
    <property type="entry name" value="F16F4.11 PROTEIN-RELATED"/>
    <property type="match status" value="1"/>
</dbReference>
<dbReference type="PANTHER" id="PTHR46327:SF3">
    <property type="entry name" value="TRANSCRIPTION FACTOR"/>
    <property type="match status" value="1"/>
</dbReference>
<feature type="coiled-coil region" evidence="1">
    <location>
        <begin position="425"/>
        <end position="461"/>
    </location>
</feature>
<dbReference type="Proteomes" id="UP000316621">
    <property type="component" value="Chromosome 5"/>
</dbReference>
<dbReference type="AlphaFoldDB" id="A0A4Y7JPP4"/>
<reference evidence="4 5" key="1">
    <citation type="journal article" date="2018" name="Science">
        <title>The opium poppy genome and morphinan production.</title>
        <authorList>
            <person name="Guo L."/>
            <person name="Winzer T."/>
            <person name="Yang X."/>
            <person name="Li Y."/>
            <person name="Ning Z."/>
            <person name="He Z."/>
            <person name="Teodor R."/>
            <person name="Lu Y."/>
            <person name="Bowser T.A."/>
            <person name="Graham I.A."/>
            <person name="Ye K."/>
        </authorList>
    </citation>
    <scope>NUCLEOTIDE SEQUENCE [LARGE SCALE GENOMIC DNA]</scope>
    <source>
        <strain evidence="5">cv. HN1</strain>
        <tissue evidence="4">Leaves</tissue>
    </source>
</reference>
<keyword evidence="1" id="KW-0175">Coiled coil</keyword>
<feature type="region of interest" description="Disordered" evidence="2">
    <location>
        <begin position="281"/>
        <end position="336"/>
    </location>
</feature>
<dbReference type="OMA" id="MTEFSQG"/>
<dbReference type="Pfam" id="PF13837">
    <property type="entry name" value="Myb_DNA-bind_4"/>
    <property type="match status" value="1"/>
</dbReference>
<dbReference type="InterPro" id="IPR044822">
    <property type="entry name" value="Myb_DNA-bind_4"/>
</dbReference>
<feature type="compositionally biased region" description="Acidic residues" evidence="2">
    <location>
        <begin position="300"/>
        <end position="318"/>
    </location>
</feature>
<dbReference type="Gramene" id="RZC61699">
    <property type="protein sequence ID" value="RZC61699"/>
    <property type="gene ID" value="C5167_023449"/>
</dbReference>
<feature type="compositionally biased region" description="Acidic residues" evidence="2">
    <location>
        <begin position="106"/>
        <end position="116"/>
    </location>
</feature>
<keyword evidence="5" id="KW-1185">Reference proteome</keyword>
<name>A0A4Y7JPP4_PAPSO</name>
<feature type="region of interest" description="Disordered" evidence="2">
    <location>
        <begin position="346"/>
        <end position="365"/>
    </location>
</feature>
<feature type="region of interest" description="Disordered" evidence="2">
    <location>
        <begin position="106"/>
        <end position="132"/>
    </location>
</feature>
<organism evidence="4 5">
    <name type="scientific">Papaver somniferum</name>
    <name type="common">Opium poppy</name>
    <dbReference type="NCBI Taxonomy" id="3469"/>
    <lineage>
        <taxon>Eukaryota</taxon>
        <taxon>Viridiplantae</taxon>
        <taxon>Streptophyta</taxon>
        <taxon>Embryophyta</taxon>
        <taxon>Tracheophyta</taxon>
        <taxon>Spermatophyta</taxon>
        <taxon>Magnoliopsida</taxon>
        <taxon>Ranunculales</taxon>
        <taxon>Papaveraceae</taxon>
        <taxon>Papaveroideae</taxon>
        <taxon>Papaver</taxon>
    </lineage>
</organism>
<dbReference type="EMBL" id="CM010719">
    <property type="protein sequence ID" value="RZC61699.1"/>
    <property type="molecule type" value="Genomic_DNA"/>
</dbReference>
<feature type="domain" description="Myb/SANT-like DNA-binding" evidence="3">
    <location>
        <begin position="134"/>
        <end position="224"/>
    </location>
</feature>
<dbReference type="Gene3D" id="1.10.10.60">
    <property type="entry name" value="Homeodomain-like"/>
    <property type="match status" value="1"/>
</dbReference>